<dbReference type="PANTHER" id="PTHR19957">
    <property type="entry name" value="SYNTAXIN"/>
    <property type="match status" value="1"/>
</dbReference>
<evidence type="ECO:0000259" key="12">
    <source>
        <dbReference type="PROSITE" id="PS50192"/>
    </source>
</evidence>
<dbReference type="PROSITE" id="PS50192">
    <property type="entry name" value="T_SNARE"/>
    <property type="match status" value="1"/>
</dbReference>
<evidence type="ECO:0000256" key="2">
    <source>
        <dbReference type="ARBA" id="ARBA00009063"/>
    </source>
</evidence>
<dbReference type="PANTHER" id="PTHR19957:SF83">
    <property type="entry name" value="SYNTAXIN-16"/>
    <property type="match status" value="1"/>
</dbReference>
<evidence type="ECO:0000256" key="5">
    <source>
        <dbReference type="ARBA" id="ARBA00022927"/>
    </source>
</evidence>
<keyword evidence="14" id="KW-1185">Reference proteome</keyword>
<keyword evidence="7" id="KW-0333">Golgi apparatus</keyword>
<evidence type="ECO:0000256" key="8">
    <source>
        <dbReference type="ARBA" id="ARBA00023054"/>
    </source>
</evidence>
<evidence type="ECO:0000256" key="3">
    <source>
        <dbReference type="ARBA" id="ARBA00022448"/>
    </source>
</evidence>
<keyword evidence="9 11" id="KW-0472">Membrane</keyword>
<dbReference type="GO" id="GO:0048278">
    <property type="term" value="P:vesicle docking"/>
    <property type="evidence" value="ECO:0007669"/>
    <property type="project" value="TreeGrafter"/>
</dbReference>
<dbReference type="Pfam" id="PF05739">
    <property type="entry name" value="SNARE"/>
    <property type="match status" value="1"/>
</dbReference>
<evidence type="ECO:0000256" key="10">
    <source>
        <dbReference type="SAM" id="MobiDB-lite"/>
    </source>
</evidence>
<evidence type="ECO:0000256" key="7">
    <source>
        <dbReference type="ARBA" id="ARBA00023034"/>
    </source>
</evidence>
<dbReference type="SUPFAM" id="SSF47661">
    <property type="entry name" value="t-snare proteins"/>
    <property type="match status" value="1"/>
</dbReference>
<dbReference type="GO" id="GO:0031201">
    <property type="term" value="C:SNARE complex"/>
    <property type="evidence" value="ECO:0007669"/>
    <property type="project" value="TreeGrafter"/>
</dbReference>
<keyword evidence="4 11" id="KW-0812">Transmembrane</keyword>
<evidence type="ECO:0000256" key="1">
    <source>
        <dbReference type="ARBA" id="ARBA00004409"/>
    </source>
</evidence>
<sequence length="362" mass="41324">MFRDRTNLFLSYRRTFPRTYERTKSSEPDSFFDIEENGADESHPMIDMGESSQSPSSVFTSLTQDIDRSLAEAESQMLQLTKLYRKNSLPGFEDKATDEQEIEDLSMRIIQLFQRCYSIMKSLKASSSSQTFQGKNLNRGNIIVLNNLEKNYANKIQASSNKFRVLQNNYLKFLNKDDFKPLPSSNTDDSALLVLEEEEAYGASQQEIDSYSKQTLQRQSHRQMDGRNAQFLREREEEITQLARGVLEVSTIFREMQNLVIDQGTIIDRIDYNLENTVTELKGAHRELEKATVYQKRTQKCKIILLLSLIVITLFFFVMLKPHSHGSKKNNAVNEPSTEGPASNPADADSGQPSNAHEEGTA</sequence>
<dbReference type="PROSITE" id="PS00914">
    <property type="entry name" value="SYNTAXIN"/>
    <property type="match status" value="1"/>
</dbReference>
<dbReference type="InterPro" id="IPR010989">
    <property type="entry name" value="SNARE"/>
</dbReference>
<reference evidence="14" key="1">
    <citation type="submission" date="2016-03" db="EMBL/GenBank/DDBJ databases">
        <authorList>
            <person name="Devillers Hugo."/>
        </authorList>
    </citation>
    <scope>NUCLEOTIDE SEQUENCE [LARGE SCALE GENOMIC DNA]</scope>
</reference>
<feature type="region of interest" description="Disordered" evidence="10">
    <location>
        <begin position="325"/>
        <end position="362"/>
    </location>
</feature>
<name>A0A1G4JKI2_9SACH</name>
<dbReference type="GO" id="GO:0000139">
    <property type="term" value="C:Golgi membrane"/>
    <property type="evidence" value="ECO:0007669"/>
    <property type="project" value="UniProtKB-SubCell"/>
</dbReference>
<organism evidence="13 14">
    <name type="scientific">Lachancea meyersii CBS 8951</name>
    <dbReference type="NCBI Taxonomy" id="1266667"/>
    <lineage>
        <taxon>Eukaryota</taxon>
        <taxon>Fungi</taxon>
        <taxon>Dikarya</taxon>
        <taxon>Ascomycota</taxon>
        <taxon>Saccharomycotina</taxon>
        <taxon>Saccharomycetes</taxon>
        <taxon>Saccharomycetales</taxon>
        <taxon>Saccharomycetaceae</taxon>
        <taxon>Lachancea</taxon>
    </lineage>
</organism>
<dbReference type="SMART" id="SM00397">
    <property type="entry name" value="t_SNARE"/>
    <property type="match status" value="1"/>
</dbReference>
<dbReference type="AlphaFoldDB" id="A0A1G4JKI2"/>
<keyword evidence="8" id="KW-0175">Coiled coil</keyword>
<comment type="subcellular location">
    <subcellularLocation>
        <location evidence="1">Golgi apparatus membrane</location>
        <topology evidence="1">Single-pass type IV membrane protein</topology>
    </subcellularLocation>
</comment>
<dbReference type="InterPro" id="IPR045242">
    <property type="entry name" value="Syntaxin"/>
</dbReference>
<dbReference type="GO" id="GO:0000149">
    <property type="term" value="F:SNARE binding"/>
    <property type="evidence" value="ECO:0007669"/>
    <property type="project" value="TreeGrafter"/>
</dbReference>
<feature type="transmembrane region" description="Helical" evidence="11">
    <location>
        <begin position="303"/>
        <end position="320"/>
    </location>
</feature>
<comment type="similarity">
    <text evidence="2">Belongs to the syntaxin family.</text>
</comment>
<dbReference type="InterPro" id="IPR006012">
    <property type="entry name" value="Syntaxin/epimorphin_CS"/>
</dbReference>
<accession>A0A1G4JKI2</accession>
<dbReference type="GO" id="GO:0005484">
    <property type="term" value="F:SNAP receptor activity"/>
    <property type="evidence" value="ECO:0007669"/>
    <property type="project" value="InterPro"/>
</dbReference>
<dbReference type="GO" id="GO:0006886">
    <property type="term" value="P:intracellular protein transport"/>
    <property type="evidence" value="ECO:0007669"/>
    <property type="project" value="InterPro"/>
</dbReference>
<evidence type="ECO:0000313" key="14">
    <source>
        <dbReference type="Proteomes" id="UP000191144"/>
    </source>
</evidence>
<keyword evidence="5" id="KW-0653">Protein transport</keyword>
<evidence type="ECO:0000256" key="9">
    <source>
        <dbReference type="ARBA" id="ARBA00023136"/>
    </source>
</evidence>
<dbReference type="Proteomes" id="UP000191144">
    <property type="component" value="Chromosome E"/>
</dbReference>
<evidence type="ECO:0000256" key="4">
    <source>
        <dbReference type="ARBA" id="ARBA00022692"/>
    </source>
</evidence>
<dbReference type="GO" id="GO:0006906">
    <property type="term" value="P:vesicle fusion"/>
    <property type="evidence" value="ECO:0007669"/>
    <property type="project" value="TreeGrafter"/>
</dbReference>
<protein>
    <submittedName>
        <fullName evidence="13">LAME_0E11188g1_1</fullName>
    </submittedName>
</protein>
<feature type="compositionally biased region" description="Polar residues" evidence="10">
    <location>
        <begin position="329"/>
        <end position="341"/>
    </location>
</feature>
<feature type="domain" description="T-SNARE coiled-coil homology" evidence="12">
    <location>
        <begin position="229"/>
        <end position="291"/>
    </location>
</feature>
<evidence type="ECO:0000313" key="13">
    <source>
        <dbReference type="EMBL" id="SCU91078.1"/>
    </source>
</evidence>
<evidence type="ECO:0000256" key="11">
    <source>
        <dbReference type="SAM" id="Phobius"/>
    </source>
</evidence>
<dbReference type="Gene3D" id="1.20.58.70">
    <property type="match status" value="1"/>
</dbReference>
<gene>
    <name evidence="13" type="ORF">LAME_0E11188G</name>
</gene>
<dbReference type="CDD" id="cd15845">
    <property type="entry name" value="SNARE_syntaxin16"/>
    <property type="match status" value="1"/>
</dbReference>
<evidence type="ECO:0000256" key="6">
    <source>
        <dbReference type="ARBA" id="ARBA00022989"/>
    </source>
</evidence>
<dbReference type="InterPro" id="IPR000727">
    <property type="entry name" value="T_SNARE_dom"/>
</dbReference>
<proteinExistence type="inferred from homology"/>
<keyword evidence="3" id="KW-0813">Transport</keyword>
<keyword evidence="6 11" id="KW-1133">Transmembrane helix</keyword>
<dbReference type="EMBL" id="LT598481">
    <property type="protein sequence ID" value="SCU91078.1"/>
    <property type="molecule type" value="Genomic_DNA"/>
</dbReference>
<dbReference type="OrthoDB" id="10251371at2759"/>